<comment type="subcellular location">
    <subcellularLocation>
        <location evidence="1">Cell inner membrane</location>
        <topology evidence="1">Multi-pass membrane protein</topology>
    </subcellularLocation>
    <subcellularLocation>
        <location evidence="8">Cell membrane</location>
        <topology evidence="8">Multi-pass membrane protein</topology>
    </subcellularLocation>
</comment>
<dbReference type="Proteomes" id="UP000193083">
    <property type="component" value="Unassembled WGS sequence"/>
</dbReference>
<dbReference type="GO" id="GO:0043190">
    <property type="term" value="C:ATP-binding cassette (ABC) transporter complex"/>
    <property type="evidence" value="ECO:0007669"/>
    <property type="project" value="InterPro"/>
</dbReference>
<evidence type="ECO:0000313" key="11">
    <source>
        <dbReference type="Proteomes" id="UP000193083"/>
    </source>
</evidence>
<evidence type="ECO:0000259" key="9">
    <source>
        <dbReference type="PROSITE" id="PS50928"/>
    </source>
</evidence>
<evidence type="ECO:0000256" key="2">
    <source>
        <dbReference type="ARBA" id="ARBA00010072"/>
    </source>
</evidence>
<feature type="transmembrane region" description="Helical" evidence="8">
    <location>
        <begin position="193"/>
        <end position="219"/>
    </location>
</feature>
<reference evidence="11" key="1">
    <citation type="submission" date="2017-04" db="EMBL/GenBank/DDBJ databases">
        <authorList>
            <person name="Varghese N."/>
            <person name="Submissions S."/>
        </authorList>
    </citation>
    <scope>NUCLEOTIDE SEQUENCE [LARGE SCALE GENOMIC DNA]</scope>
    <source>
        <strain evidence="11">B5P</strain>
    </source>
</reference>
<feature type="transmembrane region" description="Helical" evidence="8">
    <location>
        <begin position="20"/>
        <end position="45"/>
    </location>
</feature>
<dbReference type="PANTHER" id="PTHR30614:SF35">
    <property type="entry name" value="ABC TRANSPORTER PERMEASE PROTEIN"/>
    <property type="match status" value="1"/>
</dbReference>
<evidence type="ECO:0000313" key="10">
    <source>
        <dbReference type="EMBL" id="SMH36636.1"/>
    </source>
</evidence>
<dbReference type="Pfam" id="PF00528">
    <property type="entry name" value="BPD_transp_1"/>
    <property type="match status" value="1"/>
</dbReference>
<accession>A0A1X7NHS3</accession>
<comment type="similarity">
    <text evidence="2">Belongs to the binding-protein-dependent transport system permease family. HisMQ subfamily.</text>
</comment>
<dbReference type="InterPro" id="IPR010065">
    <property type="entry name" value="AA_ABC_transptr_permease_3TM"/>
</dbReference>
<evidence type="ECO:0000256" key="3">
    <source>
        <dbReference type="ARBA" id="ARBA00022448"/>
    </source>
</evidence>
<evidence type="ECO:0000256" key="5">
    <source>
        <dbReference type="ARBA" id="ARBA00022692"/>
    </source>
</evidence>
<keyword evidence="4" id="KW-1003">Cell membrane</keyword>
<dbReference type="OrthoDB" id="7341446at2"/>
<dbReference type="InterPro" id="IPR043429">
    <property type="entry name" value="ArtM/GltK/GlnP/TcyL/YhdX-like"/>
</dbReference>
<dbReference type="GO" id="GO:0006865">
    <property type="term" value="P:amino acid transport"/>
    <property type="evidence" value="ECO:0007669"/>
    <property type="project" value="TreeGrafter"/>
</dbReference>
<dbReference type="EMBL" id="FXBL01000004">
    <property type="protein sequence ID" value="SMH36636.1"/>
    <property type="molecule type" value="Genomic_DNA"/>
</dbReference>
<protein>
    <submittedName>
        <fullName evidence="10">Amino acid ABC transporter membrane protein 1, PAAT family</fullName>
    </submittedName>
</protein>
<name>A0A1X7NHS3_9HYPH</name>
<dbReference type="PROSITE" id="PS50928">
    <property type="entry name" value="ABC_TM1"/>
    <property type="match status" value="1"/>
</dbReference>
<dbReference type="RefSeq" id="WP_085463859.1">
    <property type="nucleotide sequence ID" value="NZ_FXBL01000004.1"/>
</dbReference>
<dbReference type="PANTHER" id="PTHR30614">
    <property type="entry name" value="MEMBRANE COMPONENT OF AMINO ACID ABC TRANSPORTER"/>
    <property type="match status" value="1"/>
</dbReference>
<dbReference type="Gene3D" id="1.10.3720.10">
    <property type="entry name" value="MetI-like"/>
    <property type="match status" value="1"/>
</dbReference>
<evidence type="ECO:0000256" key="1">
    <source>
        <dbReference type="ARBA" id="ARBA00004429"/>
    </source>
</evidence>
<keyword evidence="6 8" id="KW-1133">Transmembrane helix</keyword>
<gene>
    <name evidence="10" type="ORF">SAMN02982922_1806</name>
</gene>
<evidence type="ECO:0000256" key="8">
    <source>
        <dbReference type="RuleBase" id="RU363032"/>
    </source>
</evidence>
<keyword evidence="7 8" id="KW-0472">Membrane</keyword>
<sequence>MGEVVWSMRFSEVFSYSHMLISGLIVSIWVCIVSAGIGFALALLCAEARSSSRLMIRAPVVWYVEAIRNTPFIVQLFFIYFGIAALGLRLNPSAAAIAALSLNIGAYFTEIVRGGLENSRKGISEAARAQGMTPLQVYWRILLPPALAKVDRLLVGQFVLVFLGSAVISQIAVEDLTYAGQFIQTRTFRAFESYLVITVMYAAAGIAFATVYALIRPFLFPWERDMRK</sequence>
<evidence type="ECO:0000256" key="6">
    <source>
        <dbReference type="ARBA" id="ARBA00022989"/>
    </source>
</evidence>
<feature type="domain" description="ABC transmembrane type-1" evidence="9">
    <location>
        <begin position="20"/>
        <end position="212"/>
    </location>
</feature>
<feature type="transmembrane region" description="Helical" evidence="8">
    <location>
        <begin position="153"/>
        <end position="173"/>
    </location>
</feature>
<evidence type="ECO:0000256" key="7">
    <source>
        <dbReference type="ARBA" id="ARBA00023136"/>
    </source>
</evidence>
<evidence type="ECO:0000256" key="4">
    <source>
        <dbReference type="ARBA" id="ARBA00022475"/>
    </source>
</evidence>
<dbReference type="NCBIfam" id="TIGR01726">
    <property type="entry name" value="HEQRo_perm_3TM"/>
    <property type="match status" value="1"/>
</dbReference>
<dbReference type="SUPFAM" id="SSF161098">
    <property type="entry name" value="MetI-like"/>
    <property type="match status" value="1"/>
</dbReference>
<proteinExistence type="inferred from homology"/>
<feature type="transmembrane region" description="Helical" evidence="8">
    <location>
        <begin position="66"/>
        <end position="88"/>
    </location>
</feature>
<keyword evidence="11" id="KW-1185">Reference proteome</keyword>
<keyword evidence="5 8" id="KW-0812">Transmembrane</keyword>
<dbReference type="CDD" id="cd06261">
    <property type="entry name" value="TM_PBP2"/>
    <property type="match status" value="1"/>
</dbReference>
<dbReference type="AlphaFoldDB" id="A0A1X7NHS3"/>
<dbReference type="GO" id="GO:0022857">
    <property type="term" value="F:transmembrane transporter activity"/>
    <property type="evidence" value="ECO:0007669"/>
    <property type="project" value="InterPro"/>
</dbReference>
<keyword evidence="3 8" id="KW-0813">Transport</keyword>
<dbReference type="InterPro" id="IPR035906">
    <property type="entry name" value="MetI-like_sf"/>
</dbReference>
<organism evidence="10 11">
    <name type="scientific">Mesorhizobium australicum</name>
    <dbReference type="NCBI Taxonomy" id="536018"/>
    <lineage>
        <taxon>Bacteria</taxon>
        <taxon>Pseudomonadati</taxon>
        <taxon>Pseudomonadota</taxon>
        <taxon>Alphaproteobacteria</taxon>
        <taxon>Hyphomicrobiales</taxon>
        <taxon>Phyllobacteriaceae</taxon>
        <taxon>Mesorhizobium</taxon>
    </lineage>
</organism>
<dbReference type="InterPro" id="IPR000515">
    <property type="entry name" value="MetI-like"/>
</dbReference>